<sequence>MNTDYTTVQIVTAQPDDLRELATLFDLYRVFYGYASDLEKASTFIRERLDGGDGLVLLAKVNGHAVGFVQCYAGFSSLECKPSWLLSDLYVLESTRGKGVGSALLAGVRERALKAGCCVVELFTAEGNLPAQHLYEAQGYRRDVEYRHYELFL</sequence>
<evidence type="ECO:0000256" key="1">
    <source>
        <dbReference type="ARBA" id="ARBA00022679"/>
    </source>
</evidence>
<protein>
    <submittedName>
        <fullName evidence="4">Acetyltransferase, GNAT family</fullName>
    </submittedName>
</protein>
<dbReference type="CDD" id="cd04301">
    <property type="entry name" value="NAT_SF"/>
    <property type="match status" value="1"/>
</dbReference>
<dbReference type="PANTHER" id="PTHR43877:SF2">
    <property type="entry name" value="AMINOALKYLPHOSPHONATE N-ACETYLTRANSFERASE-RELATED"/>
    <property type="match status" value="1"/>
</dbReference>
<dbReference type="PROSITE" id="PS51186">
    <property type="entry name" value="GNAT"/>
    <property type="match status" value="1"/>
</dbReference>
<dbReference type="Gene3D" id="3.40.630.30">
    <property type="match status" value="1"/>
</dbReference>
<dbReference type="PATRIC" id="fig|1232683.4.peg.2367"/>
<dbReference type="SUPFAM" id="SSF55729">
    <property type="entry name" value="Acyl-CoA N-acyltransferases (Nat)"/>
    <property type="match status" value="1"/>
</dbReference>
<dbReference type="STRING" id="1232683.ADIMK_2414"/>
<dbReference type="Proteomes" id="UP000028252">
    <property type="component" value="Unassembled WGS sequence"/>
</dbReference>
<reference evidence="4 5" key="1">
    <citation type="submission" date="2014-04" db="EMBL/GenBank/DDBJ databases">
        <title>Marinobacterium kochiensis sp. nov., isolated from sediment sample collected from Kochi backwaters in Kerala, India.</title>
        <authorList>
            <person name="Singh A."/>
            <person name="Pinnaka A.K."/>
        </authorList>
    </citation>
    <scope>NUCLEOTIDE SEQUENCE [LARGE SCALE GENOMIC DNA]</scope>
    <source>
        <strain evidence="4 5">AK27</strain>
    </source>
</reference>
<dbReference type="AlphaFoldDB" id="A0A081FXX2"/>
<gene>
    <name evidence="4" type="ORF">ADIMK_2414</name>
</gene>
<dbReference type="GO" id="GO:0016747">
    <property type="term" value="F:acyltransferase activity, transferring groups other than amino-acyl groups"/>
    <property type="evidence" value="ECO:0007669"/>
    <property type="project" value="InterPro"/>
</dbReference>
<dbReference type="Pfam" id="PF00583">
    <property type="entry name" value="Acetyltransf_1"/>
    <property type="match status" value="1"/>
</dbReference>
<dbReference type="RefSeq" id="WP_036188440.1">
    <property type="nucleotide sequence ID" value="NZ_JMQN01000038.1"/>
</dbReference>
<dbReference type="OrthoDB" id="9792929at2"/>
<keyword evidence="2" id="KW-0012">Acyltransferase</keyword>
<dbReference type="InterPro" id="IPR016181">
    <property type="entry name" value="Acyl_CoA_acyltransferase"/>
</dbReference>
<evidence type="ECO:0000313" key="4">
    <source>
        <dbReference type="EMBL" id="KEA63377.1"/>
    </source>
</evidence>
<dbReference type="EMBL" id="JMQN01000038">
    <property type="protein sequence ID" value="KEA63377.1"/>
    <property type="molecule type" value="Genomic_DNA"/>
</dbReference>
<organism evidence="4 5">
    <name type="scientific">Marinobacterium lacunae</name>
    <dbReference type="NCBI Taxonomy" id="1232683"/>
    <lineage>
        <taxon>Bacteria</taxon>
        <taxon>Pseudomonadati</taxon>
        <taxon>Pseudomonadota</taxon>
        <taxon>Gammaproteobacteria</taxon>
        <taxon>Oceanospirillales</taxon>
        <taxon>Oceanospirillaceae</taxon>
        <taxon>Marinobacterium</taxon>
    </lineage>
</organism>
<name>A0A081FXX2_9GAMM</name>
<keyword evidence="5" id="KW-1185">Reference proteome</keyword>
<evidence type="ECO:0000313" key="5">
    <source>
        <dbReference type="Proteomes" id="UP000028252"/>
    </source>
</evidence>
<dbReference type="PANTHER" id="PTHR43877">
    <property type="entry name" value="AMINOALKYLPHOSPHONATE N-ACETYLTRANSFERASE-RELATED-RELATED"/>
    <property type="match status" value="1"/>
</dbReference>
<feature type="domain" description="N-acetyltransferase" evidence="3">
    <location>
        <begin position="16"/>
        <end position="153"/>
    </location>
</feature>
<proteinExistence type="predicted"/>
<evidence type="ECO:0000256" key="2">
    <source>
        <dbReference type="ARBA" id="ARBA00023315"/>
    </source>
</evidence>
<dbReference type="eggNOG" id="COG0456">
    <property type="taxonomic scope" value="Bacteria"/>
</dbReference>
<comment type="caution">
    <text evidence="4">The sequence shown here is derived from an EMBL/GenBank/DDBJ whole genome shotgun (WGS) entry which is preliminary data.</text>
</comment>
<evidence type="ECO:0000259" key="3">
    <source>
        <dbReference type="PROSITE" id="PS51186"/>
    </source>
</evidence>
<accession>A0A081FXX2</accession>
<keyword evidence="1 4" id="KW-0808">Transferase</keyword>
<dbReference type="InterPro" id="IPR050832">
    <property type="entry name" value="Bact_Acetyltransf"/>
</dbReference>
<dbReference type="InterPro" id="IPR000182">
    <property type="entry name" value="GNAT_dom"/>
</dbReference>